<accession>A0A722VGM5</accession>
<sequence>MKNSVLISKVNKILSRLNDDNYNDSDIELFFVTLREMPSATKSIIEIGDFVAHSEQRKKGVINEIMLRNSLLANIVSGYDHQVVNKARNEYPQNFPTLIKLQLKMYSDAEIKANIGLPGGKIQRIRKKLNDRKSYICDGGICRLAEDIGTEEFLVIDFILSILNGSDGISFELLINEVVALLKREIPGADASIIEGKQKCIFCVLLCLLNNVQYPLLTGSVAETIIAANDSDGRVYIMGKYAVDGPKENVFIMSVVFSSEYKMVDVFRKDVTEVDIEQGNIEYCTKIGKIVRRDV</sequence>
<comment type="caution">
    <text evidence="1">The sequence shown here is derived from an EMBL/GenBank/DDBJ whole genome shotgun (WGS) entry which is preliminary data.</text>
</comment>
<dbReference type="AlphaFoldDB" id="A0A722VGM5"/>
<dbReference type="EMBL" id="DAAQGT010000013">
    <property type="protein sequence ID" value="HAD9259074.1"/>
    <property type="molecule type" value="Genomic_DNA"/>
</dbReference>
<reference evidence="1" key="2">
    <citation type="submission" date="2019-01" db="EMBL/GenBank/DDBJ databases">
        <authorList>
            <consortium name="NCBI Pathogen Detection Project"/>
        </authorList>
    </citation>
    <scope>NUCLEOTIDE SEQUENCE</scope>
    <source>
        <strain evidence="1">R17.5432</strain>
    </source>
</reference>
<name>A0A722VGM5_SALER</name>
<organism evidence="1">
    <name type="scientific">Salmonella enterica</name>
    <name type="common">Salmonella choleraesuis</name>
    <dbReference type="NCBI Taxonomy" id="28901"/>
    <lineage>
        <taxon>Bacteria</taxon>
        <taxon>Pseudomonadati</taxon>
        <taxon>Pseudomonadota</taxon>
        <taxon>Gammaproteobacteria</taxon>
        <taxon>Enterobacterales</taxon>
        <taxon>Enterobacteriaceae</taxon>
        <taxon>Salmonella</taxon>
    </lineage>
</organism>
<gene>
    <name evidence="1" type="ORF">G1416_23105</name>
</gene>
<reference evidence="1" key="1">
    <citation type="journal article" date="2018" name="Genome Biol.">
        <title>SKESA: strategic k-mer extension for scrupulous assemblies.</title>
        <authorList>
            <person name="Souvorov A."/>
            <person name="Agarwala R."/>
            <person name="Lipman D.J."/>
        </authorList>
    </citation>
    <scope>NUCLEOTIDE SEQUENCE</scope>
    <source>
        <strain evidence="1">R17.5432</strain>
    </source>
</reference>
<proteinExistence type="predicted"/>
<protein>
    <submittedName>
        <fullName evidence="1">Uncharacterized protein</fullName>
    </submittedName>
</protein>
<evidence type="ECO:0000313" key="1">
    <source>
        <dbReference type="EMBL" id="HAD9259074.1"/>
    </source>
</evidence>